<gene>
    <name evidence="2" type="ORF">NCTC13102_01098</name>
</gene>
<dbReference type="Proteomes" id="UP000250166">
    <property type="component" value="Unassembled WGS sequence"/>
</dbReference>
<keyword evidence="1" id="KW-0175">Coiled coil</keyword>
<proteinExistence type="predicted"/>
<accession>A0A2X3BFS4</accession>
<feature type="coiled-coil region" evidence="1">
    <location>
        <begin position="232"/>
        <end position="280"/>
    </location>
</feature>
<name>A0A2X3BFS4_9HELI</name>
<evidence type="ECO:0000256" key="1">
    <source>
        <dbReference type="SAM" id="Coils"/>
    </source>
</evidence>
<dbReference type="AlphaFoldDB" id="A0A2X3BFS4"/>
<dbReference type="RefSeq" id="WP_112058621.1">
    <property type="nucleotide sequence ID" value="NZ_UAWL01000006.1"/>
</dbReference>
<evidence type="ECO:0000313" key="2">
    <source>
        <dbReference type="EMBL" id="SQB98634.1"/>
    </source>
</evidence>
<reference evidence="2 3" key="1">
    <citation type="submission" date="2018-06" db="EMBL/GenBank/DDBJ databases">
        <authorList>
            <consortium name="Pathogen Informatics"/>
            <person name="Doyle S."/>
        </authorList>
    </citation>
    <scope>NUCLEOTIDE SEQUENCE [LARGE SCALE GENOMIC DNA]</scope>
    <source>
        <strain evidence="2 3">NCTC13102</strain>
    </source>
</reference>
<evidence type="ECO:0000313" key="3">
    <source>
        <dbReference type="Proteomes" id="UP000250166"/>
    </source>
</evidence>
<organism evidence="2 3">
    <name type="scientific">Helicobacter fennelliae</name>
    <dbReference type="NCBI Taxonomy" id="215"/>
    <lineage>
        <taxon>Bacteria</taxon>
        <taxon>Pseudomonadati</taxon>
        <taxon>Campylobacterota</taxon>
        <taxon>Epsilonproteobacteria</taxon>
        <taxon>Campylobacterales</taxon>
        <taxon>Helicobacteraceae</taxon>
        <taxon>Helicobacter</taxon>
    </lineage>
</organism>
<dbReference type="EMBL" id="UAWL01000006">
    <property type="protein sequence ID" value="SQB98634.1"/>
    <property type="molecule type" value="Genomic_DNA"/>
</dbReference>
<sequence length="490" mass="57138">MHGRISRYSMITGSGVVTNYSKKIFELRKEQWHDRKMLPAAGLYVECRLDANGFIVDAHSSIYQEFGENSLIKEIDFWKTETDEELKAKEQDLRNEIAEDIFKKTNYLEITHIDISMSITECLQEYFTSESSTIKTALVDIEEIPLDSQLQYLIVRRFLTKAIDYLIYCDKNVTPDMFASDLQKINSLEYSYRGLIQSANLKPDSIYAEVFLEKQLHYRGAIKAILGIKEKIIQLKNKVKFCINEMKKLRNQIEINKKEAQVLTQKLETQKKIATKAEEEIKVLSECQEKLEMLTKTFKESHFQEFGEELKRIHADLFDKTKSTLNLVCSNLDNKMWKIAMASTAVHNNFFKHDINSPYCTMTFYGQYLKRLDKNKLADSEKMGYNYYHKYKKQNEKLFLIYTANAKLEMHIKLQIMSASKQYGVVVVKTDGEFYSQINAQSFEIGYIDPFIRGNPKQLIEDAQKTKLNKTTQFAVISKQQAASIYQKVH</sequence>
<protein>
    <submittedName>
        <fullName evidence="2">Uncharacterized protein</fullName>
    </submittedName>
</protein>